<dbReference type="EMBL" id="JN882285">
    <property type="protein sequence ID" value="AFC21813.1"/>
    <property type="molecule type" value="Genomic_DNA"/>
</dbReference>
<dbReference type="OrthoDB" id="37645at10239"/>
<dbReference type="KEGG" id="vg:13994284"/>
<evidence type="ECO:0000313" key="1">
    <source>
        <dbReference type="EMBL" id="AFC21813.1"/>
    </source>
</evidence>
<accession>K4F717</accession>
<proteinExistence type="predicted"/>
<sequence length="99" mass="11381">MTIAEVRPWVQPSPFKIDGSVLPCDIRDDLVEYCLDTENMYDYCDGDFTAVFDLTKPLFLEDLTETEPDDEVIDYVAVIKQHLPDDYKETTIGVYFCNG</sequence>
<keyword evidence="2" id="KW-1185">Reference proteome</keyword>
<reference evidence="1 2" key="1">
    <citation type="journal article" date="2014" name="Virology">
        <title>Supersize me: Cronobacter sakazakii phage GAP32.</title>
        <authorList>
            <person name="Abbasifar R."/>
            <person name="Griffiths M.W."/>
            <person name="Sabour P.M."/>
            <person name="Ackermann H.-W."/>
            <person name="Vandersteegen K."/>
            <person name="Lavigne R."/>
            <person name="Noben J.-P."/>
            <person name="Villa A.A."/>
            <person name="Abbasifar A."/>
            <person name="Nash J.H.E."/>
            <person name="Kropinski A.M."/>
        </authorList>
    </citation>
    <scope>NUCLEOTIDE SEQUENCE [LARGE SCALE GENOMIC DNA]</scope>
    <source>
        <strain evidence="1">GAP-32</strain>
    </source>
</reference>
<gene>
    <name evidence="1" type="ORF">GAP32_363</name>
</gene>
<evidence type="ECO:0000313" key="2">
    <source>
        <dbReference type="Proteomes" id="UP000000457"/>
    </source>
</evidence>
<name>K4F717_9CAUD</name>
<dbReference type="Proteomes" id="UP000000457">
    <property type="component" value="Segment"/>
</dbReference>
<dbReference type="RefSeq" id="YP_006987468.1">
    <property type="nucleotide sequence ID" value="NC_019401.1"/>
</dbReference>
<dbReference type="GeneID" id="13994284"/>
<protein>
    <submittedName>
        <fullName evidence="1">Uncharacterized protein</fullName>
    </submittedName>
</protein>
<organism evidence="1 2">
    <name type="scientific">Cronobacter phage vB_CsaM_GAP32</name>
    <dbReference type="NCBI Taxonomy" id="1141136"/>
    <lineage>
        <taxon>Viruses</taxon>
        <taxon>Duplodnaviria</taxon>
        <taxon>Heunggongvirae</taxon>
        <taxon>Uroviricota</taxon>
        <taxon>Caudoviricetes</taxon>
        <taxon>Mimasvirus</taxon>
        <taxon>Mimasvirus GAP32</taxon>
    </lineage>
</organism>